<evidence type="ECO:0000313" key="4">
    <source>
        <dbReference type="Proteomes" id="UP000663880"/>
    </source>
</evidence>
<name>A0A821TK23_9NEOP</name>
<keyword evidence="4" id="KW-1185">Reference proteome</keyword>
<feature type="domain" description="DUF7869" evidence="2">
    <location>
        <begin position="321"/>
        <end position="490"/>
    </location>
</feature>
<dbReference type="Pfam" id="PF25273">
    <property type="entry name" value="DUF7869"/>
    <property type="match status" value="1"/>
</dbReference>
<evidence type="ECO:0000256" key="1">
    <source>
        <dbReference type="SAM" id="MobiDB-lite"/>
    </source>
</evidence>
<dbReference type="OrthoDB" id="6779410at2759"/>
<dbReference type="AlphaFoldDB" id="A0A821TK23"/>
<sequence>MEESQENIQETEANFSRKRIPQTKKWKRNEKKVSRHTDAHRSEKIIAFHSAFYRTKSEMDQDNFILKHTKVSPVSRRRPKTGARSGKGFNVVYYARRRNNIVPICRKTFLQILGLKKGRVNGVISRNFMSMGASAQENRGGDRKKVKFSAQRRSVKDFIKKFKPLEIHYCRGSIKCRQYLSSNLSIAKMYRLYKDQAAPESMNVKASYFRRIFNTCFNIGFGSPRTDVCSTCLQLQEQMKHEKNENKKNELMINKRVHKLRARAFYDLLKENNENLLILSFDCQKNQPMPKIPDQITYYSRQLYIYNFTVVVGHSKMELKKENVYSYTWTEDILPKASNEIASAVFHCLCQLVEKYEQATKIRLVCDGCSGQNKNSIVLGMASKYLLDYAPARIKSIEIVFPVVGHSFLPPDRVFAQIEKKRKKKEEINNPEAYERIFTEHATVLHLGTEVEAYQWKEECAKVLKPTSAMHFSIKECKRFILKRNKTKTNVLVRGEVSYRNQQSDFKLICKKGKSVSQINPDPAPLFIKVKDKKLSDVKTLLTTHYGENWEELSDLNYFKEVLSRPDSLQHEYEHENCEPMQEIPHLIV</sequence>
<protein>
    <recommendedName>
        <fullName evidence="2">DUF7869 domain-containing protein</fullName>
    </recommendedName>
</protein>
<proteinExistence type="predicted"/>
<accession>A0A821TK23</accession>
<comment type="caution">
    <text evidence="3">The sequence shown here is derived from an EMBL/GenBank/DDBJ whole genome shotgun (WGS) entry which is preliminary data.</text>
</comment>
<evidence type="ECO:0000313" key="3">
    <source>
        <dbReference type="EMBL" id="CAF4872450.1"/>
    </source>
</evidence>
<reference evidence="3" key="1">
    <citation type="submission" date="2021-02" db="EMBL/GenBank/DDBJ databases">
        <authorList>
            <person name="Steward A R."/>
        </authorList>
    </citation>
    <scope>NUCLEOTIDE SEQUENCE</scope>
</reference>
<feature type="compositionally biased region" description="Basic residues" evidence="1">
    <location>
        <begin position="16"/>
        <end position="30"/>
    </location>
</feature>
<feature type="region of interest" description="Disordered" evidence="1">
    <location>
        <begin position="1"/>
        <end position="39"/>
    </location>
</feature>
<gene>
    <name evidence="3" type="ORF">PMACD_LOCUS8885</name>
</gene>
<evidence type="ECO:0000259" key="2">
    <source>
        <dbReference type="Pfam" id="PF25273"/>
    </source>
</evidence>
<dbReference type="EMBL" id="CAJOBZ010000023">
    <property type="protein sequence ID" value="CAF4872450.1"/>
    <property type="molecule type" value="Genomic_DNA"/>
</dbReference>
<organism evidence="3 4">
    <name type="scientific">Pieris macdunnoughi</name>
    <dbReference type="NCBI Taxonomy" id="345717"/>
    <lineage>
        <taxon>Eukaryota</taxon>
        <taxon>Metazoa</taxon>
        <taxon>Ecdysozoa</taxon>
        <taxon>Arthropoda</taxon>
        <taxon>Hexapoda</taxon>
        <taxon>Insecta</taxon>
        <taxon>Pterygota</taxon>
        <taxon>Neoptera</taxon>
        <taxon>Endopterygota</taxon>
        <taxon>Lepidoptera</taxon>
        <taxon>Glossata</taxon>
        <taxon>Ditrysia</taxon>
        <taxon>Papilionoidea</taxon>
        <taxon>Pieridae</taxon>
        <taxon>Pierinae</taxon>
        <taxon>Pieris</taxon>
    </lineage>
</organism>
<dbReference type="PANTHER" id="PTHR10773:SF19">
    <property type="match status" value="1"/>
</dbReference>
<dbReference type="InterPro" id="IPR057191">
    <property type="entry name" value="DUF7869"/>
</dbReference>
<feature type="compositionally biased region" description="Polar residues" evidence="1">
    <location>
        <begin position="1"/>
        <end position="14"/>
    </location>
</feature>
<dbReference type="Proteomes" id="UP000663880">
    <property type="component" value="Unassembled WGS sequence"/>
</dbReference>
<dbReference type="PANTHER" id="PTHR10773">
    <property type="entry name" value="DNA-DIRECTED RNA POLYMERASES I, II, AND III SUBUNIT RPABC2"/>
    <property type="match status" value="1"/>
</dbReference>